<feature type="chain" id="PRO_5001568894" description="Protein kinase domain-containing protein" evidence="12">
    <location>
        <begin position="29"/>
        <end position="685"/>
    </location>
</feature>
<dbReference type="InterPro" id="IPR001611">
    <property type="entry name" value="Leu-rich_rpt"/>
</dbReference>
<reference evidence="14" key="1">
    <citation type="submission" date="2013-07" db="EMBL/GenBank/DDBJ databases">
        <title>The genome of Eucalyptus grandis.</title>
        <authorList>
            <person name="Schmutz J."/>
            <person name="Hayes R."/>
            <person name="Myburg A."/>
            <person name="Tuskan G."/>
            <person name="Grattapaglia D."/>
            <person name="Rokhsar D.S."/>
        </authorList>
    </citation>
    <scope>NUCLEOTIDE SEQUENCE</scope>
    <source>
        <tissue evidence="14">Leaf extractions</tissue>
    </source>
</reference>
<proteinExistence type="predicted"/>
<dbReference type="InterPro" id="IPR051716">
    <property type="entry name" value="Plant_RL_S/T_kinase"/>
</dbReference>
<evidence type="ECO:0000256" key="8">
    <source>
        <dbReference type="ARBA" id="ARBA00022989"/>
    </source>
</evidence>
<evidence type="ECO:0000256" key="9">
    <source>
        <dbReference type="ARBA" id="ARBA00023136"/>
    </source>
</evidence>
<dbReference type="InParanoid" id="A0A059BQT7"/>
<feature type="domain" description="Protein kinase" evidence="13">
    <location>
        <begin position="462"/>
        <end position="685"/>
    </location>
</feature>
<evidence type="ECO:0000256" key="7">
    <source>
        <dbReference type="ARBA" id="ARBA00022840"/>
    </source>
</evidence>
<dbReference type="AlphaFoldDB" id="A0A059BQT7"/>
<evidence type="ECO:0000256" key="11">
    <source>
        <dbReference type="SAM" id="Phobius"/>
    </source>
</evidence>
<dbReference type="FunFam" id="3.80.10.10:FF:000095">
    <property type="entry name" value="LRR receptor-like serine/threonine-protein kinase GSO1"/>
    <property type="match status" value="1"/>
</dbReference>
<keyword evidence="6" id="KW-0547">Nucleotide-binding</keyword>
<dbReference type="InterPro" id="IPR008266">
    <property type="entry name" value="Tyr_kinase_AS"/>
</dbReference>
<dbReference type="SUPFAM" id="SSF52058">
    <property type="entry name" value="L domain-like"/>
    <property type="match status" value="1"/>
</dbReference>
<sequence>MASSQKQPSMLFLARVLLILAQEMPSLASSRSSSLVALAGAGKQTVNEELEALLTWKSALDSQSHCALSSWNGSNPCLWHGIDCDPLGSIVSLNLSNSAIRGTLHHLNFCWLPNLVALELANNSLFRNIPPSTANLAKLAHLDLSQNNLSGTFQLNLETGNLTSLLTLILSDNNFSGSRADLIGKLGNLAALLLDENNTSGSIPSSIRNLSKLIQLSLRVNNLAGFLRTGINNLTFLALLRLSKNDFVGQLPQQICSGQTLVNFSAFNNHFTGTILRTLKNCSSLYRLRFQNNLLKENLTDALGVYPNLDYFDLIISNNKISENIPPQLGNMNQLHKLVLSSNVIVGEIPKDLGKLKLLLELSLDCNRFEGHIPQELGALPNLQKLEIARNNLSGSIHTEIEECCNLQFLSLSGNNLGNSIPMEFCDLWSLQILDLSQNLLTRVIPRQLQQLYRLEILNLSYNQLSGLIESTFGDMVSLTSHDISYNELEGPLPNILAFHNATIEVVRGNKGLCGVIASLNPCTTTTSKGKNKSKKLLLIFIPTLGCLLLLLLAVEFQLQTGETVVVKKFKEAMKVKIASQKAFEREIHALTEARNHNIIKFYSFCRSSQYSFLVYKFLECGSLKNNERVNVVKGVAYALSYMHHECSPIIHRDVSSKNILLDEEYEAHISDFGTAKVLEPYSFN</sequence>
<keyword evidence="7" id="KW-0067">ATP-binding</keyword>
<dbReference type="InterPro" id="IPR011009">
    <property type="entry name" value="Kinase-like_dom_sf"/>
</dbReference>
<evidence type="ECO:0000256" key="3">
    <source>
        <dbReference type="ARBA" id="ARBA00022692"/>
    </source>
</evidence>
<evidence type="ECO:0000256" key="2">
    <source>
        <dbReference type="ARBA" id="ARBA00022614"/>
    </source>
</evidence>
<dbReference type="PROSITE" id="PS50011">
    <property type="entry name" value="PROTEIN_KINASE_DOM"/>
    <property type="match status" value="1"/>
</dbReference>
<dbReference type="InterPro" id="IPR013210">
    <property type="entry name" value="LRR_N_plant-typ"/>
</dbReference>
<dbReference type="GO" id="GO:0005524">
    <property type="term" value="F:ATP binding"/>
    <property type="evidence" value="ECO:0007669"/>
    <property type="project" value="UniProtKB-KW"/>
</dbReference>
<dbReference type="SMART" id="SM00369">
    <property type="entry name" value="LRR_TYP"/>
    <property type="match status" value="7"/>
</dbReference>
<dbReference type="OMA" id="CENANVQ"/>
<dbReference type="GO" id="GO:0016020">
    <property type="term" value="C:membrane"/>
    <property type="evidence" value="ECO:0007669"/>
    <property type="project" value="UniProtKB-SubCell"/>
</dbReference>
<name>A0A059BQT7_EUCGR</name>
<dbReference type="PANTHER" id="PTHR48053">
    <property type="entry name" value="LEUCINE RICH REPEAT FAMILY PROTEIN, EXPRESSED"/>
    <property type="match status" value="1"/>
</dbReference>
<dbReference type="GO" id="GO:0099402">
    <property type="term" value="P:plant organ development"/>
    <property type="evidence" value="ECO:0007669"/>
    <property type="project" value="UniProtKB-ARBA"/>
</dbReference>
<keyword evidence="4 12" id="KW-0732">Signal</keyword>
<dbReference type="SUPFAM" id="SSF56112">
    <property type="entry name" value="Protein kinase-like (PK-like)"/>
    <property type="match status" value="1"/>
</dbReference>
<dbReference type="FunFam" id="3.80.10.10:FF:000400">
    <property type="entry name" value="Nuclear pore complex protein NUP107"/>
    <property type="match status" value="1"/>
</dbReference>
<keyword evidence="9 11" id="KW-0472">Membrane</keyword>
<dbReference type="PRINTS" id="PR00019">
    <property type="entry name" value="LEURICHRPT"/>
</dbReference>
<dbReference type="InterPro" id="IPR032675">
    <property type="entry name" value="LRR_dom_sf"/>
</dbReference>
<comment type="subcellular location">
    <subcellularLocation>
        <location evidence="1">Membrane</location>
        <topology evidence="1">Single-pass type I membrane protein</topology>
    </subcellularLocation>
</comment>
<dbReference type="Gene3D" id="3.80.10.10">
    <property type="entry name" value="Ribonuclease Inhibitor"/>
    <property type="match status" value="4"/>
</dbReference>
<evidence type="ECO:0000256" key="4">
    <source>
        <dbReference type="ARBA" id="ARBA00022729"/>
    </source>
</evidence>
<gene>
    <name evidence="14" type="ORF">EUGRSUZ_F02118</name>
</gene>
<feature type="transmembrane region" description="Helical" evidence="11">
    <location>
        <begin position="537"/>
        <end position="559"/>
    </location>
</feature>
<dbReference type="GO" id="GO:0004672">
    <property type="term" value="F:protein kinase activity"/>
    <property type="evidence" value="ECO:0000318"/>
    <property type="project" value="GO_Central"/>
</dbReference>
<dbReference type="SUPFAM" id="SSF52047">
    <property type="entry name" value="RNI-like"/>
    <property type="match status" value="1"/>
</dbReference>
<evidence type="ECO:0000313" key="14">
    <source>
        <dbReference type="EMBL" id="KCW68458.1"/>
    </source>
</evidence>
<evidence type="ECO:0000256" key="6">
    <source>
        <dbReference type="ARBA" id="ARBA00022741"/>
    </source>
</evidence>
<dbReference type="PANTHER" id="PTHR48053:SF168">
    <property type="entry name" value="LRR RECEPTOR-LIKE KINASE FAMILY PROTEIN"/>
    <property type="match status" value="1"/>
</dbReference>
<dbReference type="InterPro" id="IPR000719">
    <property type="entry name" value="Prot_kinase_dom"/>
</dbReference>
<protein>
    <recommendedName>
        <fullName evidence="13">Protein kinase domain-containing protein</fullName>
    </recommendedName>
</protein>
<evidence type="ECO:0000256" key="1">
    <source>
        <dbReference type="ARBA" id="ARBA00004479"/>
    </source>
</evidence>
<dbReference type="PROSITE" id="PS00109">
    <property type="entry name" value="PROTEIN_KINASE_TYR"/>
    <property type="match status" value="1"/>
</dbReference>
<dbReference type="Gramene" id="KCW68458">
    <property type="protein sequence ID" value="KCW68458"/>
    <property type="gene ID" value="EUGRSUZ_F02118"/>
</dbReference>
<keyword evidence="10" id="KW-0675">Receptor</keyword>
<dbReference type="Pfam" id="PF00560">
    <property type="entry name" value="LRR_1"/>
    <property type="match status" value="2"/>
</dbReference>
<dbReference type="GO" id="GO:0009653">
    <property type="term" value="P:anatomical structure morphogenesis"/>
    <property type="evidence" value="ECO:0007669"/>
    <property type="project" value="UniProtKB-ARBA"/>
</dbReference>
<evidence type="ECO:0000259" key="13">
    <source>
        <dbReference type="PROSITE" id="PS50011"/>
    </source>
</evidence>
<accession>A0A059BQT7</accession>
<dbReference type="EMBL" id="KK198758">
    <property type="protein sequence ID" value="KCW68458.1"/>
    <property type="molecule type" value="Genomic_DNA"/>
</dbReference>
<evidence type="ECO:0000256" key="5">
    <source>
        <dbReference type="ARBA" id="ARBA00022737"/>
    </source>
</evidence>
<dbReference type="Gene3D" id="1.10.510.10">
    <property type="entry name" value="Transferase(Phosphotransferase) domain 1"/>
    <property type="match status" value="1"/>
</dbReference>
<feature type="signal peptide" evidence="12">
    <location>
        <begin position="1"/>
        <end position="28"/>
    </location>
</feature>
<dbReference type="Pfam" id="PF13855">
    <property type="entry name" value="LRR_8"/>
    <property type="match status" value="1"/>
</dbReference>
<dbReference type="InterPro" id="IPR003591">
    <property type="entry name" value="Leu-rich_rpt_typical-subtyp"/>
</dbReference>
<organism evidence="14">
    <name type="scientific">Eucalyptus grandis</name>
    <name type="common">Flooded gum</name>
    <dbReference type="NCBI Taxonomy" id="71139"/>
    <lineage>
        <taxon>Eukaryota</taxon>
        <taxon>Viridiplantae</taxon>
        <taxon>Streptophyta</taxon>
        <taxon>Embryophyta</taxon>
        <taxon>Tracheophyta</taxon>
        <taxon>Spermatophyta</taxon>
        <taxon>Magnoliopsida</taxon>
        <taxon>eudicotyledons</taxon>
        <taxon>Gunneridae</taxon>
        <taxon>Pentapetalae</taxon>
        <taxon>rosids</taxon>
        <taxon>malvids</taxon>
        <taxon>Myrtales</taxon>
        <taxon>Myrtaceae</taxon>
        <taxon>Myrtoideae</taxon>
        <taxon>Eucalypteae</taxon>
        <taxon>Eucalyptus</taxon>
    </lineage>
</organism>
<dbReference type="Pfam" id="PF00069">
    <property type="entry name" value="Pkinase"/>
    <property type="match status" value="1"/>
</dbReference>
<dbReference type="Pfam" id="PF08263">
    <property type="entry name" value="LRRNT_2"/>
    <property type="match status" value="1"/>
</dbReference>
<evidence type="ECO:0000256" key="10">
    <source>
        <dbReference type="ARBA" id="ARBA00023170"/>
    </source>
</evidence>
<keyword evidence="5" id="KW-0677">Repeat</keyword>
<keyword evidence="8 11" id="KW-1133">Transmembrane helix</keyword>
<keyword evidence="3 11" id="KW-0812">Transmembrane</keyword>
<keyword evidence="2" id="KW-0433">Leucine-rich repeat</keyword>
<evidence type="ECO:0000256" key="12">
    <source>
        <dbReference type="SAM" id="SignalP"/>
    </source>
</evidence>